<evidence type="ECO:0008006" key="3">
    <source>
        <dbReference type="Google" id="ProtNLM"/>
    </source>
</evidence>
<proteinExistence type="predicted"/>
<dbReference type="InterPro" id="IPR025921">
    <property type="entry name" value="HmuY"/>
</dbReference>
<keyword evidence="2" id="KW-1185">Reference proteome</keyword>
<organism evidence="1 2">
    <name type="scientific">Parapedobacter defluvii</name>
    <dbReference type="NCBI Taxonomy" id="2045106"/>
    <lineage>
        <taxon>Bacteria</taxon>
        <taxon>Pseudomonadati</taxon>
        <taxon>Bacteroidota</taxon>
        <taxon>Sphingobacteriia</taxon>
        <taxon>Sphingobacteriales</taxon>
        <taxon>Sphingobacteriaceae</taxon>
        <taxon>Parapedobacter</taxon>
    </lineage>
</organism>
<gene>
    <name evidence="1" type="ORF">GCM10011386_38130</name>
</gene>
<sequence>MVQISYVSNFVSQINNKNMKTKTHLFKYLAFAIGAAVFFTSCSDDEETIPDIPPSEGTELTLNGGVGGSAAQNIVFVDLSAAKQDSAKRESWDLGFYCGNDFRVILNSSKGAITALNTQETDINAVTPAKVDVNELALGLNYETYEFIGSFDLIDDTTGNLNNTAIDAISTGENPVYIVNTVGGATVDPANVWKVKISQSTNGYSVQYAKLDATNVQTIEIQKDSEYNFKHFSFTGGIVNVEPPKTEWDFSWGYTIYFTMLGTDPVPYNNSDFIKLNTLNGVQGAMVKETDIAYASFSEANISSISFSGNQNVIGANWRTVPSPTPGVEAGTKKDRYYVIKDVAGNIYKLKFNSFTAEDAGKRGYPELEYQLVKRG</sequence>
<evidence type="ECO:0000313" key="2">
    <source>
        <dbReference type="Proteomes" id="UP000597338"/>
    </source>
</evidence>
<protein>
    <recommendedName>
        <fullName evidence="3">HmuY protein</fullName>
    </recommendedName>
</protein>
<comment type="caution">
    <text evidence="1">The sequence shown here is derived from an EMBL/GenBank/DDBJ whole genome shotgun (WGS) entry which is preliminary data.</text>
</comment>
<dbReference type="Proteomes" id="UP000597338">
    <property type="component" value="Unassembled WGS sequence"/>
</dbReference>
<dbReference type="Pfam" id="PF14064">
    <property type="entry name" value="HmuY"/>
    <property type="match status" value="1"/>
</dbReference>
<dbReference type="CDD" id="cd12105">
    <property type="entry name" value="HmuY"/>
    <property type="match status" value="1"/>
</dbReference>
<evidence type="ECO:0000313" key="1">
    <source>
        <dbReference type="EMBL" id="GGC42330.1"/>
    </source>
</evidence>
<dbReference type="EMBL" id="BMIK01000018">
    <property type="protein sequence ID" value="GGC42330.1"/>
    <property type="molecule type" value="Genomic_DNA"/>
</dbReference>
<name>A0ABQ1ML20_9SPHI</name>
<reference evidence="2" key="1">
    <citation type="journal article" date="2019" name="Int. J. Syst. Evol. Microbiol.">
        <title>The Global Catalogue of Microorganisms (GCM) 10K type strain sequencing project: providing services to taxonomists for standard genome sequencing and annotation.</title>
        <authorList>
            <consortium name="The Broad Institute Genomics Platform"/>
            <consortium name="The Broad Institute Genome Sequencing Center for Infectious Disease"/>
            <person name="Wu L."/>
            <person name="Ma J."/>
        </authorList>
    </citation>
    <scope>NUCLEOTIDE SEQUENCE [LARGE SCALE GENOMIC DNA]</scope>
    <source>
        <strain evidence="2">CGMCC 1.15342</strain>
    </source>
</reference>
<accession>A0ABQ1ML20</accession>